<feature type="region of interest" description="Disordered" evidence="1">
    <location>
        <begin position="433"/>
        <end position="458"/>
    </location>
</feature>
<dbReference type="InterPro" id="IPR029472">
    <property type="entry name" value="Copia-like_N"/>
</dbReference>
<dbReference type="SUPFAM" id="SSF56672">
    <property type="entry name" value="DNA/RNA polymerases"/>
    <property type="match status" value="1"/>
</dbReference>
<reference evidence="5" key="1">
    <citation type="submission" date="2020-06" db="EMBL/GenBank/DDBJ databases">
        <authorList>
            <person name="Li T."/>
            <person name="Hu X."/>
            <person name="Zhang T."/>
            <person name="Song X."/>
            <person name="Zhang H."/>
            <person name="Dai N."/>
            <person name="Sheng W."/>
            <person name="Hou X."/>
            <person name="Wei L."/>
        </authorList>
    </citation>
    <scope>NUCLEOTIDE SEQUENCE</scope>
    <source>
        <strain evidence="5">KEN1</strain>
        <tissue evidence="5">Leaf</tissue>
    </source>
</reference>
<sequence>MIIVTAPMDGTNYMTWSRSVKLALRARTKLCFIDGSYDKPNKEDKNYDRWIKVDSMVQTWILNLISKDIVGAFLYAKTSRELWLDLEERYGQCNGPLLYKLQREIASVSQGSQSVVTYFTRLKMLWDELACLMPTHGCSCGLCICGYGKLNAEAHTLNQLMQFLMGLNDGYDHLRDQILVMEPLPSVNKAYSMVLRVERQRQIHSETSETTEGLVLNAKWSNKGADYHDMGNKGSYRRNAVEEISVLSPLAVGEKTDTASPTFSEAVRQELMKLMQGKMPHDPLQALLVHDDFAGIGCALVNSEINDLDFGLLTQDLKSNKTIGVGRQLDSLYVIDRSSFNSSFIQQYSVPKPPRHLCNLSASGTSSLWHKRLGHPSFTVLKHIVPLHASETLEHCDICPLSKQERLPFHPCGIQKNVIPLPVPTANLPVSPVDTSHTHTSAESVIPPSNVTESTSSDTHLDPLLHHKFLHENLKDPLPNQLGFRSFMANVATHQEPRSFFQANQDENWRTAMQEELAALERNHTWELTSLPPGKRAIGSSFSPVAKTVTVRVFLAIVAAMSWPILQLDVNNAFLHGHLEEEVYMEPPEGYPKAQSGFCLLKRSLYGLKKASRQWNIEFTSKLEKFCFKQSSHDYCLFVKGSGSSFIALLVYVDNVLLTGASLINLNEVKHYLDSLFTIKDLGFAKYFLGLELARFLKQLSQFLQLPRQAHWDAALHLLRYLKCDNKAAIHITENPVFHERTKHLDIDCHLVRDQFKRGFITPLHISGKEQPADLFTKSLAPPAFSFLLSKLGLHHCAPT</sequence>
<dbReference type="Pfam" id="PF07727">
    <property type="entry name" value="RVT_2"/>
    <property type="match status" value="1"/>
</dbReference>
<protein>
    <submittedName>
        <fullName evidence="5">Retrovirus-related Pol polyprotein from transposon RE2</fullName>
    </submittedName>
</protein>
<dbReference type="InterPro" id="IPR043502">
    <property type="entry name" value="DNA/RNA_pol_sf"/>
</dbReference>
<dbReference type="EMBL" id="JACGWN010000001">
    <property type="protein sequence ID" value="KAL0463509.1"/>
    <property type="molecule type" value="Genomic_DNA"/>
</dbReference>
<dbReference type="PANTHER" id="PTHR37610:SF40">
    <property type="entry name" value="OS01G0909600 PROTEIN"/>
    <property type="match status" value="1"/>
</dbReference>
<evidence type="ECO:0000313" key="5">
    <source>
        <dbReference type="EMBL" id="KAL0463509.1"/>
    </source>
</evidence>
<dbReference type="CDD" id="cd09272">
    <property type="entry name" value="RNase_HI_RT_Ty1"/>
    <property type="match status" value="1"/>
</dbReference>
<evidence type="ECO:0000256" key="1">
    <source>
        <dbReference type="SAM" id="MobiDB-lite"/>
    </source>
</evidence>
<feature type="domain" description="GAG-pre-integrase" evidence="3">
    <location>
        <begin position="358"/>
        <end position="404"/>
    </location>
</feature>
<dbReference type="InterPro" id="IPR013103">
    <property type="entry name" value="RVT_2"/>
</dbReference>
<dbReference type="InterPro" id="IPR025724">
    <property type="entry name" value="GAG-pre-integrase_dom"/>
</dbReference>
<dbReference type="Pfam" id="PF13976">
    <property type="entry name" value="gag_pre-integrs"/>
    <property type="match status" value="1"/>
</dbReference>
<proteinExistence type="predicted"/>
<name>A0AAW2YCQ3_9LAMI</name>
<comment type="caution">
    <text evidence="5">The sequence shown here is derived from an EMBL/GenBank/DDBJ whole genome shotgun (WGS) entry which is preliminary data.</text>
</comment>
<dbReference type="AlphaFoldDB" id="A0AAW2YCQ3"/>
<feature type="domain" description="Reverse transcriptase Ty1/copia-type" evidence="2">
    <location>
        <begin position="541"/>
        <end position="695"/>
    </location>
</feature>
<organism evidence="5">
    <name type="scientific">Sesamum latifolium</name>
    <dbReference type="NCBI Taxonomy" id="2727402"/>
    <lineage>
        <taxon>Eukaryota</taxon>
        <taxon>Viridiplantae</taxon>
        <taxon>Streptophyta</taxon>
        <taxon>Embryophyta</taxon>
        <taxon>Tracheophyta</taxon>
        <taxon>Spermatophyta</taxon>
        <taxon>Magnoliopsida</taxon>
        <taxon>eudicotyledons</taxon>
        <taxon>Gunneridae</taxon>
        <taxon>Pentapetalae</taxon>
        <taxon>asterids</taxon>
        <taxon>lamiids</taxon>
        <taxon>Lamiales</taxon>
        <taxon>Pedaliaceae</taxon>
        <taxon>Sesamum</taxon>
    </lineage>
</organism>
<evidence type="ECO:0000259" key="2">
    <source>
        <dbReference type="Pfam" id="PF07727"/>
    </source>
</evidence>
<evidence type="ECO:0000259" key="4">
    <source>
        <dbReference type="Pfam" id="PF14244"/>
    </source>
</evidence>
<accession>A0AAW2YCQ3</accession>
<feature type="domain" description="Retrotransposon Copia-like N-terminal" evidence="4">
    <location>
        <begin position="1"/>
        <end position="41"/>
    </location>
</feature>
<gene>
    <name evidence="5" type="ORF">Slati_0238500</name>
</gene>
<reference evidence="5" key="2">
    <citation type="journal article" date="2024" name="Plant">
        <title>Genomic evolution and insights into agronomic trait innovations of Sesamum species.</title>
        <authorList>
            <person name="Miao H."/>
            <person name="Wang L."/>
            <person name="Qu L."/>
            <person name="Liu H."/>
            <person name="Sun Y."/>
            <person name="Le M."/>
            <person name="Wang Q."/>
            <person name="Wei S."/>
            <person name="Zheng Y."/>
            <person name="Lin W."/>
            <person name="Duan Y."/>
            <person name="Cao H."/>
            <person name="Xiong S."/>
            <person name="Wang X."/>
            <person name="Wei L."/>
            <person name="Li C."/>
            <person name="Ma Q."/>
            <person name="Ju M."/>
            <person name="Zhao R."/>
            <person name="Li G."/>
            <person name="Mu C."/>
            <person name="Tian Q."/>
            <person name="Mei H."/>
            <person name="Zhang T."/>
            <person name="Gao T."/>
            <person name="Zhang H."/>
        </authorList>
    </citation>
    <scope>NUCLEOTIDE SEQUENCE</scope>
    <source>
        <strain evidence="5">KEN1</strain>
    </source>
</reference>
<dbReference type="PANTHER" id="PTHR37610">
    <property type="entry name" value="CCHC-TYPE DOMAIN-CONTAINING PROTEIN"/>
    <property type="match status" value="1"/>
</dbReference>
<dbReference type="Pfam" id="PF14244">
    <property type="entry name" value="Retrotran_gag_3"/>
    <property type="match status" value="1"/>
</dbReference>
<evidence type="ECO:0000259" key="3">
    <source>
        <dbReference type="Pfam" id="PF13976"/>
    </source>
</evidence>